<dbReference type="Proteomes" id="UP001500466">
    <property type="component" value="Unassembled WGS sequence"/>
</dbReference>
<feature type="compositionally biased region" description="Low complexity" evidence="1">
    <location>
        <begin position="30"/>
        <end position="76"/>
    </location>
</feature>
<feature type="signal peptide" evidence="2">
    <location>
        <begin position="1"/>
        <end position="29"/>
    </location>
</feature>
<evidence type="ECO:0000313" key="4">
    <source>
        <dbReference type="Proteomes" id="UP001500466"/>
    </source>
</evidence>
<evidence type="ECO:0000256" key="2">
    <source>
        <dbReference type="SAM" id="SignalP"/>
    </source>
</evidence>
<feature type="region of interest" description="Disordered" evidence="1">
    <location>
        <begin position="28"/>
        <end position="77"/>
    </location>
</feature>
<evidence type="ECO:0000256" key="1">
    <source>
        <dbReference type="SAM" id="MobiDB-lite"/>
    </source>
</evidence>
<keyword evidence="4" id="KW-1185">Reference proteome</keyword>
<evidence type="ECO:0000313" key="3">
    <source>
        <dbReference type="EMBL" id="GAA4979482.1"/>
    </source>
</evidence>
<keyword evidence="2" id="KW-0732">Signal</keyword>
<sequence>MRAARHAATAAALLALVIASAGCSGGGNAAGRAAGESADKPAQGQPVAPAAGAPSPAGSAPAGEPSTAAASAPAAGKDIDPAKVPDLLVANADLPSGWKTGSAVLTDDTGTANPEKCQAVADLLQGRSAAVEPVAAVRTGLQDGSAKGSLRAIGIRAYTDDGAAKLMADAAAARPGCATFRAVDSQGEEAEYHLAPGIPPKLGDEGFASLVTTKAGSKSYTLPATFIRVGNVIVSFMAYEGSFPDDVMRAQVAKVVAARKA</sequence>
<accession>A0ABP9HV18</accession>
<feature type="chain" id="PRO_5045559477" description="PknH-like extracellular domain-containing protein" evidence="2">
    <location>
        <begin position="30"/>
        <end position="261"/>
    </location>
</feature>
<gene>
    <name evidence="3" type="ORF">GCM10023205_55120</name>
</gene>
<dbReference type="EMBL" id="BAABHS010000021">
    <property type="protein sequence ID" value="GAA4979482.1"/>
    <property type="molecule type" value="Genomic_DNA"/>
</dbReference>
<reference evidence="4" key="1">
    <citation type="journal article" date="2019" name="Int. J. Syst. Evol. Microbiol.">
        <title>The Global Catalogue of Microorganisms (GCM) 10K type strain sequencing project: providing services to taxonomists for standard genome sequencing and annotation.</title>
        <authorList>
            <consortium name="The Broad Institute Genomics Platform"/>
            <consortium name="The Broad Institute Genome Sequencing Center for Infectious Disease"/>
            <person name="Wu L."/>
            <person name="Ma J."/>
        </authorList>
    </citation>
    <scope>NUCLEOTIDE SEQUENCE [LARGE SCALE GENOMIC DNA]</scope>
    <source>
        <strain evidence="4">JCM 17986</strain>
    </source>
</reference>
<dbReference type="PROSITE" id="PS51257">
    <property type="entry name" value="PROKAR_LIPOPROTEIN"/>
    <property type="match status" value="1"/>
</dbReference>
<proteinExistence type="predicted"/>
<name>A0ABP9HV18_9ACTN</name>
<protein>
    <recommendedName>
        <fullName evidence="5">PknH-like extracellular domain-containing protein</fullName>
    </recommendedName>
</protein>
<dbReference type="RefSeq" id="WP_345678391.1">
    <property type="nucleotide sequence ID" value="NZ_BAABHS010000021.1"/>
</dbReference>
<organism evidence="3 4">
    <name type="scientific">Yinghuangia aomiensis</name>
    <dbReference type="NCBI Taxonomy" id="676205"/>
    <lineage>
        <taxon>Bacteria</taxon>
        <taxon>Bacillati</taxon>
        <taxon>Actinomycetota</taxon>
        <taxon>Actinomycetes</taxon>
        <taxon>Kitasatosporales</taxon>
        <taxon>Streptomycetaceae</taxon>
        <taxon>Yinghuangia</taxon>
    </lineage>
</organism>
<evidence type="ECO:0008006" key="5">
    <source>
        <dbReference type="Google" id="ProtNLM"/>
    </source>
</evidence>
<comment type="caution">
    <text evidence="3">The sequence shown here is derived from an EMBL/GenBank/DDBJ whole genome shotgun (WGS) entry which is preliminary data.</text>
</comment>